<dbReference type="Proteomes" id="UP000198736">
    <property type="component" value="Unassembled WGS sequence"/>
</dbReference>
<evidence type="ECO:0000313" key="2">
    <source>
        <dbReference type="Proteomes" id="UP000198736"/>
    </source>
</evidence>
<reference evidence="2" key="1">
    <citation type="submission" date="2015-10" db="EMBL/GenBank/DDBJ databases">
        <authorList>
            <person name="Luecker S."/>
            <person name="Luecker S."/>
        </authorList>
    </citation>
    <scope>NUCLEOTIDE SEQUENCE [LARGE SCALE GENOMIC DNA]</scope>
</reference>
<name>A0A0S4LLV2_9BACT</name>
<accession>A0A0S4LLV2</accession>
<proteinExistence type="predicted"/>
<organism evidence="1 2">
    <name type="scientific">Candidatus Nitrospira nitrificans</name>
    <dbReference type="NCBI Taxonomy" id="1742973"/>
    <lineage>
        <taxon>Bacteria</taxon>
        <taxon>Pseudomonadati</taxon>
        <taxon>Nitrospirota</taxon>
        <taxon>Nitrospiria</taxon>
        <taxon>Nitrospirales</taxon>
        <taxon>Nitrospiraceae</taxon>
        <taxon>Nitrospira</taxon>
    </lineage>
</organism>
<dbReference type="EMBL" id="CZPZ01000032">
    <property type="protein sequence ID" value="CUS38563.1"/>
    <property type="molecule type" value="Genomic_DNA"/>
</dbReference>
<evidence type="ECO:0000313" key="1">
    <source>
        <dbReference type="EMBL" id="CUS38563.1"/>
    </source>
</evidence>
<dbReference type="STRING" id="1742973.COMA2_50141"/>
<keyword evidence="2" id="KW-1185">Reference proteome</keyword>
<dbReference type="AlphaFoldDB" id="A0A0S4LLV2"/>
<gene>
    <name evidence="1" type="ORF">COMA2_50141</name>
</gene>
<sequence length="30" mass="3396">MAKVKAEALELIRKLPDDVTTSGIMEELFF</sequence>
<protein>
    <submittedName>
        <fullName evidence="1">Uncharacterized protein</fullName>
    </submittedName>
</protein>